<dbReference type="Proteomes" id="UP000799440">
    <property type="component" value="Unassembled WGS sequence"/>
</dbReference>
<dbReference type="InterPro" id="IPR006838">
    <property type="entry name" value="ADTRP_AIG1"/>
</dbReference>
<evidence type="ECO:0000256" key="4">
    <source>
        <dbReference type="ARBA" id="ARBA00023136"/>
    </source>
</evidence>
<proteinExistence type="predicted"/>
<dbReference type="PANTHER" id="PTHR10989:SF16">
    <property type="entry name" value="AT02829P-RELATED"/>
    <property type="match status" value="1"/>
</dbReference>
<comment type="subcellular location">
    <subcellularLocation>
        <location evidence="1">Endomembrane system</location>
        <topology evidence="1">Multi-pass membrane protein</topology>
    </subcellularLocation>
</comment>
<evidence type="ECO:0000256" key="3">
    <source>
        <dbReference type="ARBA" id="ARBA00022989"/>
    </source>
</evidence>
<keyword evidence="2 5" id="KW-0812">Transmembrane</keyword>
<dbReference type="GO" id="GO:0016020">
    <property type="term" value="C:membrane"/>
    <property type="evidence" value="ECO:0007669"/>
    <property type="project" value="InterPro"/>
</dbReference>
<keyword evidence="4 5" id="KW-0472">Membrane</keyword>
<protein>
    <recommendedName>
        <fullName evidence="8">Integral membrane protein</fullName>
    </recommendedName>
</protein>
<dbReference type="AlphaFoldDB" id="A0A6A6V2N0"/>
<sequence>MDASPIESVRHRHHLQRLESPSKGFSGAWHALGLFNFYSAFKFLVDNPNVFTNSFGWHLQFLTIVGLCISALSFLFAFLADMTMSPTLFTVKNYLSLLATPIEILISILYWGLRAVRSKLALSILWLLFSHVQIDPKLVMSPDLPVLPFLPDARFHLFPPIFLTVDALLLSPPWPAGDMHPRASTITLVVTSVFALEYFFWLELCYHKNGFYPYPILEMLSGVQRTALFVLSAALAWGVGVCLRMAYALLNGAEAGGEAGKEDVKKNI</sequence>
<feature type="transmembrane region" description="Helical" evidence="5">
    <location>
        <begin position="183"/>
        <end position="202"/>
    </location>
</feature>
<dbReference type="OrthoDB" id="1898221at2759"/>
<organism evidence="6 7">
    <name type="scientific">Sporormia fimetaria CBS 119925</name>
    <dbReference type="NCBI Taxonomy" id="1340428"/>
    <lineage>
        <taxon>Eukaryota</taxon>
        <taxon>Fungi</taxon>
        <taxon>Dikarya</taxon>
        <taxon>Ascomycota</taxon>
        <taxon>Pezizomycotina</taxon>
        <taxon>Dothideomycetes</taxon>
        <taxon>Pleosporomycetidae</taxon>
        <taxon>Pleosporales</taxon>
        <taxon>Sporormiaceae</taxon>
        <taxon>Sporormia</taxon>
    </lineage>
</organism>
<evidence type="ECO:0000256" key="5">
    <source>
        <dbReference type="SAM" id="Phobius"/>
    </source>
</evidence>
<dbReference type="EMBL" id="MU006591">
    <property type="protein sequence ID" value="KAF2744119.1"/>
    <property type="molecule type" value="Genomic_DNA"/>
</dbReference>
<feature type="transmembrane region" description="Helical" evidence="5">
    <location>
        <begin position="222"/>
        <end position="243"/>
    </location>
</feature>
<feature type="transmembrane region" description="Helical" evidence="5">
    <location>
        <begin position="57"/>
        <end position="79"/>
    </location>
</feature>
<reference evidence="6" key="1">
    <citation type="journal article" date="2020" name="Stud. Mycol.">
        <title>101 Dothideomycetes genomes: a test case for predicting lifestyles and emergence of pathogens.</title>
        <authorList>
            <person name="Haridas S."/>
            <person name="Albert R."/>
            <person name="Binder M."/>
            <person name="Bloem J."/>
            <person name="Labutti K."/>
            <person name="Salamov A."/>
            <person name="Andreopoulos B."/>
            <person name="Baker S."/>
            <person name="Barry K."/>
            <person name="Bills G."/>
            <person name="Bluhm B."/>
            <person name="Cannon C."/>
            <person name="Castanera R."/>
            <person name="Culley D."/>
            <person name="Daum C."/>
            <person name="Ezra D."/>
            <person name="Gonzalez J."/>
            <person name="Henrissat B."/>
            <person name="Kuo A."/>
            <person name="Liang C."/>
            <person name="Lipzen A."/>
            <person name="Lutzoni F."/>
            <person name="Magnuson J."/>
            <person name="Mondo S."/>
            <person name="Nolan M."/>
            <person name="Ohm R."/>
            <person name="Pangilinan J."/>
            <person name="Park H.-J."/>
            <person name="Ramirez L."/>
            <person name="Alfaro M."/>
            <person name="Sun H."/>
            <person name="Tritt A."/>
            <person name="Yoshinaga Y."/>
            <person name="Zwiers L.-H."/>
            <person name="Turgeon B."/>
            <person name="Goodwin S."/>
            <person name="Spatafora J."/>
            <person name="Crous P."/>
            <person name="Grigoriev I."/>
        </authorList>
    </citation>
    <scope>NUCLEOTIDE SEQUENCE</scope>
    <source>
        <strain evidence="6">CBS 119925</strain>
    </source>
</reference>
<evidence type="ECO:0000256" key="2">
    <source>
        <dbReference type="ARBA" id="ARBA00022692"/>
    </source>
</evidence>
<dbReference type="PANTHER" id="PTHR10989">
    <property type="entry name" value="ANDROGEN-INDUCED PROTEIN 1-RELATED"/>
    <property type="match status" value="1"/>
</dbReference>
<dbReference type="GO" id="GO:0012505">
    <property type="term" value="C:endomembrane system"/>
    <property type="evidence" value="ECO:0007669"/>
    <property type="project" value="UniProtKB-SubCell"/>
</dbReference>
<dbReference type="Pfam" id="PF04750">
    <property type="entry name" value="Far-17a_AIG1"/>
    <property type="match status" value="1"/>
</dbReference>
<gene>
    <name evidence="6" type="ORF">M011DRAFT_197461</name>
</gene>
<evidence type="ECO:0000313" key="6">
    <source>
        <dbReference type="EMBL" id="KAF2744119.1"/>
    </source>
</evidence>
<evidence type="ECO:0008006" key="8">
    <source>
        <dbReference type="Google" id="ProtNLM"/>
    </source>
</evidence>
<keyword evidence="7" id="KW-1185">Reference proteome</keyword>
<accession>A0A6A6V2N0</accession>
<evidence type="ECO:0000256" key="1">
    <source>
        <dbReference type="ARBA" id="ARBA00004127"/>
    </source>
</evidence>
<evidence type="ECO:0000313" key="7">
    <source>
        <dbReference type="Proteomes" id="UP000799440"/>
    </source>
</evidence>
<name>A0A6A6V2N0_9PLEO</name>
<keyword evidence="3 5" id="KW-1133">Transmembrane helix</keyword>
<feature type="transmembrane region" description="Helical" evidence="5">
    <location>
        <begin position="91"/>
        <end position="111"/>
    </location>
</feature>